<keyword evidence="1" id="KW-1133">Transmembrane helix</keyword>
<feature type="transmembrane region" description="Helical" evidence="1">
    <location>
        <begin position="12"/>
        <end position="32"/>
    </location>
</feature>
<keyword evidence="1" id="KW-0812">Transmembrane</keyword>
<protein>
    <submittedName>
        <fullName evidence="2">Uncharacterized protein</fullName>
    </submittedName>
</protein>
<gene>
    <name evidence="2" type="ORF">LCGC14_1211830</name>
</gene>
<evidence type="ECO:0000256" key="1">
    <source>
        <dbReference type="SAM" id="Phobius"/>
    </source>
</evidence>
<accession>A0A0F9NW51</accession>
<organism evidence="2">
    <name type="scientific">marine sediment metagenome</name>
    <dbReference type="NCBI Taxonomy" id="412755"/>
    <lineage>
        <taxon>unclassified sequences</taxon>
        <taxon>metagenomes</taxon>
        <taxon>ecological metagenomes</taxon>
    </lineage>
</organism>
<proteinExistence type="predicted"/>
<keyword evidence="1" id="KW-0472">Membrane</keyword>
<dbReference type="EMBL" id="LAZR01006311">
    <property type="protein sequence ID" value="KKM93100.1"/>
    <property type="molecule type" value="Genomic_DNA"/>
</dbReference>
<feature type="non-terminal residue" evidence="2">
    <location>
        <position position="1755"/>
    </location>
</feature>
<comment type="caution">
    <text evidence="2">The sequence shown here is derived from an EMBL/GenBank/DDBJ whole genome shotgun (WGS) entry which is preliminary data.</text>
</comment>
<reference evidence="2" key="1">
    <citation type="journal article" date="2015" name="Nature">
        <title>Complex archaea that bridge the gap between prokaryotes and eukaryotes.</title>
        <authorList>
            <person name="Spang A."/>
            <person name="Saw J.H."/>
            <person name="Jorgensen S.L."/>
            <person name="Zaremba-Niedzwiedzka K."/>
            <person name="Martijn J."/>
            <person name="Lind A.E."/>
            <person name="van Eijk R."/>
            <person name="Schleper C."/>
            <person name="Guy L."/>
            <person name="Ettema T.J."/>
        </authorList>
    </citation>
    <scope>NUCLEOTIDE SEQUENCE</scope>
</reference>
<evidence type="ECO:0000313" key="2">
    <source>
        <dbReference type="EMBL" id="KKM93100.1"/>
    </source>
</evidence>
<sequence length="1755" mass="194916">MYNSNSRKNKRIFFLFLITITISFFTFSQLNWNFNDSSSNPSSPTEVELFEELKTSEFSSNYSDTGINFGITLHQSLINATEAEFSNLDNYGTLIEASPVSDPNFNSSYIEINVNSIIAPNKTLDIESSASNSIIDLTTTTAGATHFISKGNGYIENVSVRLTNLDPTINATCQLVLYAYDSGNNRPAGVNQYDEYAILKTFEIPNNSFSQWYTITGIHQKINNSDTDDDKWFIGLLDNSLGGGDMWWDYTRDDLNFLGDGVDETDTYLYSGGVWSLYQTSAPITYIDFNVKVDLAPLNNTPKPTQINLTIDNKAVNDLNYQSGNWIETSPQVNASGRLKFILSADWWDVSCNVTNVQINYTKTDLGANSVFNIDGSGQTVEWNVTRNGGFNNFGTDFNNYRINFTIPETWLDTSIRVFNGGIEKTSDITKRLLGNGYREIQVLNAGNGMFWFLNATSDNIVSSIDTYVGGIPVSDIVNYTNIVRFNTTFTENVNNGILNLSVYDPSSIYLNHTTLLDISLLTPDTEFNVSDWDLSNNVIEYGIFKTRMAWNNGTAAGFLTGNLTIFAETELTPTLPRSVFDASDVYDISVFFNDTGQILNIENATLKYKINNGNYRTENITELGSGFYNITIDCNDTDFTSNGQNDITINASKLYYNTQIETVNLVISGETSLTIISPPNGATFDASDTFNVIVEFNNTIRDEIINTPAINYSLDGGISYRWDNIASIGNNRNNITISCNDTDFTSNGPNSVIVNASKQYYYNQSETVNVFFLAETSLTIVSPSGGATFDASDTFYLIADFNNTVRDETIISPTITYSLDGGLSYRTDNIASIGNNRFNITISCNDTDFTSNGLNNIIVNASKQYYYNQSETINIFILAETSLTIVSPSGGSTFDASDTFYLIADFNNTVRDETIISPTITYSLDGGLSYRTDNIASIGNNRFNITISCNDTDFTSNGLNNIIVNASKQYYYNQSETINIFILAETSLTIVSPSGGSTFDASDTFYLIADFNNTVRDETISSPIITYSLDGGLSYRTDNIASIGNNRFNITISCNDTDFTSNGLNNIIVNASKQYYYNQSETINIFILAETSLTIVSPSGGSTFDSSDIFYLIVDFNNTVRSETISSPTITYSLDGGLSYRTDNIASIGNNRYNITINGNDANFGTYGSVSIIVNASKQYYYNQSKSINISITGNTQLTLTRWPNKLPYDSDETFIITANFNDTSRISGIDLATISVDINGTTYITSPVYIGNGNYNITINCSRSVFDTYGWFNIRINASKLNYYNASESYLVLIRAITTFTISNPSNNSVFISGQIFNITVQYDDIVKIEGIAGATINYSLNNGLSYRGDNVTYVGGGTYIITIYVSHLEFYDYGFIDIIVNASKRNYYGQSDILIIHRQISTIITPFNTIDLGSVIRGLNITYTFNYSDTNGNPITEASWERISGSFGFISFLKNYNNGSYTIFLNTSIVDVSSSPFTFIFNISSIGNETQVINLIIDVRIIQTQILEVIAIPLIARNSGLNQTITFYFNDTINNLPVFNLTTSDILVKNNATGLAWNTGDFNWQLFNPWNNGTYILNVSTSSLDSGWYTLILNISKNPNYNWSVIQTSFYLRGNFTQINIVSISDVGGEGVLTGVGNNYSVFIGRNLYFNFTITDNEYLNALVTGGANSYTLEYTDILNSSNSGFLTESLTYDLNTLSFKGYIITSSITSSGTYTVNLTVLKTNYELTYYTFNLTLKTKYNVNISIVYRPD</sequence>
<name>A0A0F9NW51_9ZZZZ</name>